<evidence type="ECO:0000256" key="10">
    <source>
        <dbReference type="HAMAP-Rule" id="MF_00801"/>
    </source>
</evidence>
<keyword evidence="3 10" id="KW-0540">Nuclease</keyword>
<gene>
    <name evidence="10" type="primary">nfi</name>
    <name evidence="11" type="ordered locus">Marpi_0005</name>
</gene>
<dbReference type="PANTHER" id="PTHR28511">
    <property type="entry name" value="ENDONUCLEASE V"/>
    <property type="match status" value="1"/>
</dbReference>
<evidence type="ECO:0000256" key="6">
    <source>
        <dbReference type="ARBA" id="ARBA00022763"/>
    </source>
</evidence>
<reference evidence="11 12" key="1">
    <citation type="journal article" date="2012" name="J. Bacteriol.">
        <title>Complete Genome Sequence of the Thermophilic, Piezophilic, Heterotrophic Bacterium Marinitoga piezophila KA3.</title>
        <authorList>
            <person name="Lucas S."/>
            <person name="Han J."/>
            <person name="Lapidus A."/>
            <person name="Cheng J.F."/>
            <person name="Goodwin L.A."/>
            <person name="Pitluck S."/>
            <person name="Peters L."/>
            <person name="Mikhailova N."/>
            <person name="Teshima H."/>
            <person name="Detter J.C."/>
            <person name="Han C."/>
            <person name="Tapia R."/>
            <person name="Land M."/>
            <person name="Hauser L."/>
            <person name="Kyrpides N.C."/>
            <person name="Ivanova N."/>
            <person name="Pagani I."/>
            <person name="Vannier P."/>
            <person name="Oger P."/>
            <person name="Bartlett D.H."/>
            <person name="Noll K.M."/>
            <person name="Woyke T."/>
            <person name="Jebbar M."/>
        </authorList>
    </citation>
    <scope>NUCLEOTIDE SEQUENCE [LARGE SCALE GENOMIC DNA]</scope>
    <source>
        <strain evidence="12">DSM 14283 / JCM 11233 / KA3</strain>
    </source>
</reference>
<dbReference type="Pfam" id="PF04493">
    <property type="entry name" value="Endonuclease_5"/>
    <property type="match status" value="1"/>
</dbReference>
<feature type="binding site" evidence="10">
    <location>
        <position position="47"/>
    </location>
    <ligand>
        <name>Mg(2+)</name>
        <dbReference type="ChEBI" id="CHEBI:18420"/>
    </ligand>
</feature>
<evidence type="ECO:0000313" key="11">
    <source>
        <dbReference type="EMBL" id="AEX84465.1"/>
    </source>
</evidence>
<evidence type="ECO:0000256" key="5">
    <source>
        <dbReference type="ARBA" id="ARBA00022759"/>
    </source>
</evidence>
<dbReference type="HOGENOM" id="CLU_047631_1_1_0"/>
<organism evidence="11 12">
    <name type="scientific">Marinitoga piezophila (strain DSM 14283 / JCM 11233 / KA3)</name>
    <dbReference type="NCBI Taxonomy" id="443254"/>
    <lineage>
        <taxon>Bacteria</taxon>
        <taxon>Thermotogati</taxon>
        <taxon>Thermotogota</taxon>
        <taxon>Thermotogae</taxon>
        <taxon>Petrotogales</taxon>
        <taxon>Petrotogaceae</taxon>
        <taxon>Marinitoga</taxon>
    </lineage>
</organism>
<dbReference type="GO" id="GO:0003727">
    <property type="term" value="F:single-stranded RNA binding"/>
    <property type="evidence" value="ECO:0007669"/>
    <property type="project" value="TreeGrafter"/>
</dbReference>
<protein>
    <recommendedName>
        <fullName evidence="10">Endonuclease V</fullName>
        <ecNumber evidence="10">3.1.21.7</ecNumber>
    </recommendedName>
    <alternativeName>
        <fullName evidence="10">Deoxyinosine 3'endonuclease</fullName>
    </alternativeName>
    <alternativeName>
        <fullName evidence="10">Deoxyribonuclease V</fullName>
        <shortName evidence="10">DNase V</shortName>
    </alternativeName>
</protein>
<dbReference type="eggNOG" id="COG1515">
    <property type="taxonomic scope" value="Bacteria"/>
</dbReference>
<keyword evidence="6 10" id="KW-0227">DNA damage</keyword>
<evidence type="ECO:0000256" key="8">
    <source>
        <dbReference type="ARBA" id="ARBA00022842"/>
    </source>
</evidence>
<evidence type="ECO:0000256" key="2">
    <source>
        <dbReference type="ARBA" id="ARBA00022490"/>
    </source>
</evidence>
<evidence type="ECO:0000256" key="3">
    <source>
        <dbReference type="ARBA" id="ARBA00022722"/>
    </source>
</evidence>
<dbReference type="GO" id="GO:0006281">
    <property type="term" value="P:DNA repair"/>
    <property type="evidence" value="ECO:0007669"/>
    <property type="project" value="UniProtKB-UniRule"/>
</dbReference>
<dbReference type="GO" id="GO:0005737">
    <property type="term" value="C:cytoplasm"/>
    <property type="evidence" value="ECO:0007669"/>
    <property type="project" value="UniProtKB-SubCell"/>
</dbReference>
<dbReference type="InterPro" id="IPR007581">
    <property type="entry name" value="Endonuclease-V"/>
</dbReference>
<comment type="function">
    <text evidence="10">DNA repair enzyme involved in the repair of deaminated bases. Selectively cleaves double-stranded DNA at the second phosphodiester bond 3' to a deoxyinosine leaving behind the intact lesion on the nicked DNA.</text>
</comment>
<keyword evidence="12" id="KW-1185">Reference proteome</keyword>
<dbReference type="GO" id="GO:0000287">
    <property type="term" value="F:magnesium ion binding"/>
    <property type="evidence" value="ECO:0007669"/>
    <property type="project" value="UniProtKB-UniRule"/>
</dbReference>
<dbReference type="NCBIfam" id="NF041102">
    <property type="entry name" value="endonuc_V_Ttgales"/>
    <property type="match status" value="1"/>
</dbReference>
<feature type="binding site" evidence="10">
    <location>
        <position position="112"/>
    </location>
    <ligand>
        <name>Mg(2+)</name>
        <dbReference type="ChEBI" id="CHEBI:18420"/>
    </ligand>
</feature>
<keyword evidence="8 10" id="KW-0460">Magnesium</keyword>
<evidence type="ECO:0000313" key="12">
    <source>
        <dbReference type="Proteomes" id="UP000007161"/>
    </source>
</evidence>
<dbReference type="GO" id="GO:0043737">
    <property type="term" value="F:deoxyribonuclease V activity"/>
    <property type="evidence" value="ECO:0007669"/>
    <property type="project" value="UniProtKB-UniRule"/>
</dbReference>
<evidence type="ECO:0000256" key="4">
    <source>
        <dbReference type="ARBA" id="ARBA00022723"/>
    </source>
</evidence>
<sequence length="236" mass="27403">MNKLDYNHIHDFIDLDYKKCINIQKSLINQISLIPLSKEVNVVAGVDLSFYKEFGLAIIVIIDKNFNELEVKYHYQEIEFPYIPGLLAFRELPVFLNAWKKVTIRPDIVFFDGHGIAHPRKMGIATHASFFIEIPTIGIAKSKLYGNFDEPGNNKGDYSYIYDKKDKKIGCVIRTREKTKPVFVSPGNFITIDEARYFALKFSTRYKLPEPTRLAHYYSQKIKNEIFPRRNANGKI</sequence>
<dbReference type="KEGG" id="mpz:Marpi_0005"/>
<comment type="subcellular location">
    <subcellularLocation>
        <location evidence="1 10">Cytoplasm</location>
    </subcellularLocation>
</comment>
<accession>H2J877</accession>
<dbReference type="EMBL" id="CP003257">
    <property type="protein sequence ID" value="AEX84465.1"/>
    <property type="molecule type" value="Genomic_DNA"/>
</dbReference>
<dbReference type="PANTHER" id="PTHR28511:SF1">
    <property type="entry name" value="ENDONUCLEASE V"/>
    <property type="match status" value="1"/>
</dbReference>
<dbReference type="Gene3D" id="3.30.2170.10">
    <property type="entry name" value="archaeoglobus fulgidus dsm 4304 superfamily"/>
    <property type="match status" value="1"/>
</dbReference>
<comment type="catalytic activity">
    <reaction evidence="10">
        <text>Endonucleolytic cleavage at apurinic or apyrimidinic sites to products with a 5'-phosphate.</text>
        <dbReference type="EC" id="3.1.21.7"/>
    </reaction>
</comment>
<keyword evidence="7 10" id="KW-0378">Hydrolase</keyword>
<comment type="cofactor">
    <cofactor evidence="10">
        <name>Mg(2+)</name>
        <dbReference type="ChEBI" id="CHEBI:18420"/>
    </cofactor>
</comment>
<dbReference type="InterPro" id="IPR053396">
    <property type="entry name" value="Endonuclease_V-like"/>
</dbReference>
<feature type="site" description="Interaction with target DNA" evidence="10">
    <location>
        <position position="82"/>
    </location>
</feature>
<evidence type="ECO:0000256" key="9">
    <source>
        <dbReference type="ARBA" id="ARBA00023204"/>
    </source>
</evidence>
<dbReference type="Proteomes" id="UP000007161">
    <property type="component" value="Chromosome"/>
</dbReference>
<evidence type="ECO:0000256" key="7">
    <source>
        <dbReference type="ARBA" id="ARBA00022801"/>
    </source>
</evidence>
<dbReference type="EC" id="3.1.21.7" evidence="10"/>
<evidence type="ECO:0000256" key="1">
    <source>
        <dbReference type="ARBA" id="ARBA00004496"/>
    </source>
</evidence>
<dbReference type="AlphaFoldDB" id="H2J877"/>
<comment type="similarity">
    <text evidence="10">Belongs to the endonuclease V family.</text>
</comment>
<dbReference type="GO" id="GO:0016891">
    <property type="term" value="F:RNA endonuclease activity producing 5'-phosphomonoesters, hydrolytic mechanism"/>
    <property type="evidence" value="ECO:0007669"/>
    <property type="project" value="TreeGrafter"/>
</dbReference>
<keyword evidence="9 10" id="KW-0234">DNA repair</keyword>
<dbReference type="CDD" id="cd06559">
    <property type="entry name" value="Endonuclease_V"/>
    <property type="match status" value="1"/>
</dbReference>
<name>H2J877_MARPK</name>
<proteinExistence type="inferred from homology"/>
<keyword evidence="4 10" id="KW-0479">Metal-binding</keyword>
<keyword evidence="2 10" id="KW-0963">Cytoplasm</keyword>
<dbReference type="HAMAP" id="MF_00801">
    <property type="entry name" value="Endonuclease_5"/>
    <property type="match status" value="1"/>
</dbReference>
<keyword evidence="5 10" id="KW-0255">Endonuclease</keyword>
<dbReference type="STRING" id="443254.Marpi_0005"/>
<reference evidence="12" key="2">
    <citation type="submission" date="2012-01" db="EMBL/GenBank/DDBJ databases">
        <title>Complete sequence of chromosome of Marinitoga piezophila KA3.</title>
        <authorList>
            <person name="Lucas S."/>
            <person name="Han J."/>
            <person name="Lapidus A."/>
            <person name="Cheng J.-F."/>
            <person name="Goodwin L."/>
            <person name="Pitluck S."/>
            <person name="Peters L."/>
            <person name="Mikhailova N."/>
            <person name="Teshima H."/>
            <person name="Detter J.C."/>
            <person name="Han C."/>
            <person name="Tapia R."/>
            <person name="Land M."/>
            <person name="Hauser L."/>
            <person name="Kyrpides N."/>
            <person name="Ivanova N."/>
            <person name="Pagani I."/>
            <person name="Jebbar M."/>
            <person name="Vannier P."/>
            <person name="Oger P."/>
            <person name="Cario A."/>
            <person name="Bartlett D."/>
            <person name="Noll K.M."/>
            <person name="Woyke T."/>
        </authorList>
    </citation>
    <scope>NUCLEOTIDE SEQUENCE [LARGE SCALE GENOMIC DNA]</scope>
    <source>
        <strain evidence="12">DSM 14283 / JCM 11233 / KA3</strain>
    </source>
</reference>